<comment type="similarity">
    <text evidence="2">Belongs to the peptidase C19 family. USP10 subfamily.</text>
</comment>
<evidence type="ECO:0000256" key="5">
    <source>
        <dbReference type="ARBA" id="ARBA00022786"/>
    </source>
</evidence>
<dbReference type="GO" id="GO:0016579">
    <property type="term" value="P:protein deubiquitination"/>
    <property type="evidence" value="ECO:0007669"/>
    <property type="project" value="InterPro"/>
</dbReference>
<protein>
    <recommendedName>
        <fullName evidence="3">ubiquitinyl hydrolase 1</fullName>
        <ecNumber evidence="3">3.4.19.12</ecNumber>
    </recommendedName>
</protein>
<organism evidence="12">
    <name type="scientific">Schistocephalus solidus</name>
    <name type="common">Tapeworm</name>
    <dbReference type="NCBI Taxonomy" id="70667"/>
    <lineage>
        <taxon>Eukaryota</taxon>
        <taxon>Metazoa</taxon>
        <taxon>Spiralia</taxon>
        <taxon>Lophotrochozoa</taxon>
        <taxon>Platyhelminthes</taxon>
        <taxon>Cestoda</taxon>
        <taxon>Eucestoda</taxon>
        <taxon>Diphyllobothriidea</taxon>
        <taxon>Diphyllobothriidae</taxon>
        <taxon>Schistocephalus</taxon>
    </lineage>
</organism>
<dbReference type="InterPro" id="IPR050164">
    <property type="entry name" value="Peptidase_C19"/>
</dbReference>
<evidence type="ECO:0000259" key="9">
    <source>
        <dbReference type="Pfam" id="PF00443"/>
    </source>
</evidence>
<evidence type="ECO:0000256" key="6">
    <source>
        <dbReference type="ARBA" id="ARBA00022801"/>
    </source>
</evidence>
<feature type="compositionally biased region" description="Basic residues" evidence="8">
    <location>
        <begin position="51"/>
        <end position="62"/>
    </location>
</feature>
<dbReference type="GO" id="GO:0004843">
    <property type="term" value="F:cysteine-type deubiquitinase activity"/>
    <property type="evidence" value="ECO:0007669"/>
    <property type="project" value="UniProtKB-EC"/>
</dbReference>
<dbReference type="InterPro" id="IPR038765">
    <property type="entry name" value="Papain-like_cys_pep_sf"/>
</dbReference>
<evidence type="ECO:0000256" key="4">
    <source>
        <dbReference type="ARBA" id="ARBA00022670"/>
    </source>
</evidence>
<dbReference type="Gene3D" id="3.90.70.10">
    <property type="entry name" value="Cysteine proteinases"/>
    <property type="match status" value="1"/>
</dbReference>
<dbReference type="PANTHER" id="PTHR24006">
    <property type="entry name" value="UBIQUITIN CARBOXYL-TERMINAL HYDROLASE"/>
    <property type="match status" value="1"/>
</dbReference>
<evidence type="ECO:0000313" key="10">
    <source>
        <dbReference type="EMBL" id="VDL96920.1"/>
    </source>
</evidence>
<dbReference type="InterPro" id="IPR001394">
    <property type="entry name" value="Peptidase_C19_UCH"/>
</dbReference>
<evidence type="ECO:0000313" key="11">
    <source>
        <dbReference type="Proteomes" id="UP000275846"/>
    </source>
</evidence>
<keyword evidence="7" id="KW-0788">Thiol protease</keyword>
<reference evidence="10 11" key="2">
    <citation type="submission" date="2018-11" db="EMBL/GenBank/DDBJ databases">
        <authorList>
            <consortium name="Pathogen Informatics"/>
        </authorList>
    </citation>
    <scope>NUCLEOTIDE SEQUENCE [LARGE SCALE GENOMIC DNA]</scope>
    <source>
        <strain evidence="10 11">NST_G2</strain>
    </source>
</reference>
<dbReference type="PANTHER" id="PTHR24006:SF687">
    <property type="entry name" value="UBIQUITIN CARBOXYL-TERMINAL HYDROLASE 10"/>
    <property type="match status" value="1"/>
</dbReference>
<dbReference type="Proteomes" id="UP000275846">
    <property type="component" value="Unassembled WGS sequence"/>
</dbReference>
<dbReference type="Pfam" id="PF00443">
    <property type="entry name" value="UCH"/>
    <property type="match status" value="1"/>
</dbReference>
<evidence type="ECO:0000256" key="1">
    <source>
        <dbReference type="ARBA" id="ARBA00000707"/>
    </source>
</evidence>
<feature type="compositionally biased region" description="Polar residues" evidence="8">
    <location>
        <begin position="65"/>
        <end position="80"/>
    </location>
</feature>
<feature type="domain" description="Peptidase C19 ubiquitin carboxyl-terminal hydrolase" evidence="9">
    <location>
        <begin position="325"/>
        <end position="510"/>
    </location>
</feature>
<gene>
    <name evidence="10" type="ORF">SSLN_LOCUS10535</name>
</gene>
<comment type="catalytic activity">
    <reaction evidence="1">
        <text>Thiol-dependent hydrolysis of ester, thioester, amide, peptide and isopeptide bonds formed by the C-terminal Gly of ubiquitin (a 76-residue protein attached to proteins as an intracellular targeting signal).</text>
        <dbReference type="EC" id="3.4.19.12"/>
    </reaction>
</comment>
<dbReference type="EMBL" id="UYSU01035939">
    <property type="protein sequence ID" value="VDL96920.1"/>
    <property type="molecule type" value="Genomic_DNA"/>
</dbReference>
<evidence type="ECO:0000256" key="7">
    <source>
        <dbReference type="ARBA" id="ARBA00022807"/>
    </source>
</evidence>
<dbReference type="GO" id="GO:0005634">
    <property type="term" value="C:nucleus"/>
    <property type="evidence" value="ECO:0007669"/>
    <property type="project" value="TreeGrafter"/>
</dbReference>
<keyword evidence="6" id="KW-0378">Hydrolase</keyword>
<dbReference type="OrthoDB" id="429671at2759"/>
<evidence type="ECO:0000313" key="12">
    <source>
        <dbReference type="WBParaSite" id="SSLN_0001094601-mRNA-1"/>
    </source>
</evidence>
<dbReference type="AlphaFoldDB" id="A0A183T237"/>
<sequence length="536" mass="59879">MSPSKRKGRKPTSVAAQSANLEGLTLKTPEGTEPKDVNDVVADSVPSPNTRNKKKKNRKKGKSLPATQQTDSDLHSNQTIDGERLERAIRDVIEQFIAEFGDTSRPDVVGSHMPQCSCPGYRLQLRGFVNQKNNCYLISCLRVLFSIKAFVGLLDRVSQCAHLVFQQQQGCLRARWTSSLAPGVQLLRLMVLLLDEIAPFRSKSLEGGDCLPRDLGLVASGQSIKLDPDLANVLCFEEEFQQDASEPAFGGTPCQPFLLHGRFLSLLCRFPVDYQPHQYTSSRLIAPINVNADITANDLSAIEGVDREDTSRAYHFIEIPKVSIQDCMSRILTQLHEEMIALRRKYNPPEPVVIPPEFPEVEDEDDEGWTTVGTRGKKFTEARQVHADSGDSSPISLLFGGLLLSSSSYKKESRTADKSSINLKERFFVQRLEDSFALLSRGETLSDFRDPDKGDCVVMSRRVCLDHLPPVLLLQLNRFYYASSSNANGQTEFGIQKIPKRIPIYQNLQITEGNALPCPFIWTVLLFKPGVIILIR</sequence>
<accession>A0A183T237</accession>
<keyword evidence="5" id="KW-0833">Ubl conjugation pathway</keyword>
<proteinExistence type="inferred from homology"/>
<evidence type="ECO:0000256" key="3">
    <source>
        <dbReference type="ARBA" id="ARBA00012759"/>
    </source>
</evidence>
<dbReference type="GO" id="GO:0006508">
    <property type="term" value="P:proteolysis"/>
    <property type="evidence" value="ECO:0007669"/>
    <property type="project" value="UniProtKB-KW"/>
</dbReference>
<name>A0A183T237_SCHSO</name>
<dbReference type="SUPFAM" id="SSF54001">
    <property type="entry name" value="Cysteine proteinases"/>
    <property type="match status" value="1"/>
</dbReference>
<evidence type="ECO:0000256" key="8">
    <source>
        <dbReference type="SAM" id="MobiDB-lite"/>
    </source>
</evidence>
<keyword evidence="11" id="KW-1185">Reference proteome</keyword>
<keyword evidence="4" id="KW-0645">Protease</keyword>
<feature type="region of interest" description="Disordered" evidence="8">
    <location>
        <begin position="1"/>
        <end position="81"/>
    </location>
</feature>
<dbReference type="GO" id="GO:0005829">
    <property type="term" value="C:cytosol"/>
    <property type="evidence" value="ECO:0007669"/>
    <property type="project" value="TreeGrafter"/>
</dbReference>
<dbReference type="STRING" id="70667.A0A183T237"/>
<evidence type="ECO:0000256" key="2">
    <source>
        <dbReference type="ARBA" id="ARBA00005427"/>
    </source>
</evidence>
<feature type="compositionally biased region" description="Basic residues" evidence="8">
    <location>
        <begin position="1"/>
        <end position="10"/>
    </location>
</feature>
<dbReference type="EC" id="3.4.19.12" evidence="3"/>
<dbReference type="WBParaSite" id="SSLN_0001094601-mRNA-1">
    <property type="protein sequence ID" value="SSLN_0001094601-mRNA-1"/>
    <property type="gene ID" value="SSLN_0001094601"/>
</dbReference>
<reference evidence="12" key="1">
    <citation type="submission" date="2016-06" db="UniProtKB">
        <authorList>
            <consortium name="WormBaseParasite"/>
        </authorList>
    </citation>
    <scope>IDENTIFICATION</scope>
</reference>